<sequence>MEDYQSYVFAWGVYGALGLILFGLLWIGVGQLRWAGLRWYLRYVFAVTLIVPWQGTDPQPYLAPAIIVGGFEMMDSGIGTMLNILAPMLALWVAGLVLWLLISIVMRKRQQRETLPHRPDPDPAE</sequence>
<organism evidence="2 3">
    <name type="scientific">Saccharospirillum mangrovi</name>
    <dbReference type="NCBI Taxonomy" id="2161747"/>
    <lineage>
        <taxon>Bacteria</taxon>
        <taxon>Pseudomonadati</taxon>
        <taxon>Pseudomonadota</taxon>
        <taxon>Gammaproteobacteria</taxon>
        <taxon>Oceanospirillales</taxon>
        <taxon>Saccharospirillaceae</taxon>
        <taxon>Saccharospirillum</taxon>
    </lineage>
</organism>
<feature type="transmembrane region" description="Helical" evidence="1">
    <location>
        <begin position="6"/>
        <end position="27"/>
    </location>
</feature>
<evidence type="ECO:0000256" key="1">
    <source>
        <dbReference type="SAM" id="Phobius"/>
    </source>
</evidence>
<feature type="transmembrane region" description="Helical" evidence="1">
    <location>
        <begin position="76"/>
        <end position="102"/>
    </location>
</feature>
<dbReference type="EMBL" id="JBHRYR010000003">
    <property type="protein sequence ID" value="MFC3852858.1"/>
    <property type="molecule type" value="Genomic_DNA"/>
</dbReference>
<evidence type="ECO:0000313" key="2">
    <source>
        <dbReference type="EMBL" id="MFC3852858.1"/>
    </source>
</evidence>
<comment type="caution">
    <text evidence="2">The sequence shown here is derived from an EMBL/GenBank/DDBJ whole genome shotgun (WGS) entry which is preliminary data.</text>
</comment>
<keyword evidence="1" id="KW-1133">Transmembrane helix</keyword>
<dbReference type="Proteomes" id="UP001595617">
    <property type="component" value="Unassembled WGS sequence"/>
</dbReference>
<reference evidence="3" key="1">
    <citation type="journal article" date="2019" name="Int. J. Syst. Evol. Microbiol.">
        <title>The Global Catalogue of Microorganisms (GCM) 10K type strain sequencing project: providing services to taxonomists for standard genome sequencing and annotation.</title>
        <authorList>
            <consortium name="The Broad Institute Genomics Platform"/>
            <consortium name="The Broad Institute Genome Sequencing Center for Infectious Disease"/>
            <person name="Wu L."/>
            <person name="Ma J."/>
        </authorList>
    </citation>
    <scope>NUCLEOTIDE SEQUENCE [LARGE SCALE GENOMIC DNA]</scope>
    <source>
        <strain evidence="3">IBRC 10765</strain>
    </source>
</reference>
<proteinExistence type="predicted"/>
<evidence type="ECO:0008006" key="4">
    <source>
        <dbReference type="Google" id="ProtNLM"/>
    </source>
</evidence>
<accession>A0ABV7ZWD0</accession>
<dbReference type="RefSeq" id="WP_380695463.1">
    <property type="nucleotide sequence ID" value="NZ_JBHRYR010000003.1"/>
</dbReference>
<keyword evidence="1" id="KW-0812">Transmembrane</keyword>
<gene>
    <name evidence="2" type="ORF">ACFOOG_08440</name>
</gene>
<keyword evidence="3" id="KW-1185">Reference proteome</keyword>
<protein>
    <recommendedName>
        <fullName evidence="4">YggT family protein</fullName>
    </recommendedName>
</protein>
<evidence type="ECO:0000313" key="3">
    <source>
        <dbReference type="Proteomes" id="UP001595617"/>
    </source>
</evidence>
<name>A0ABV7ZWD0_9GAMM</name>
<keyword evidence="1" id="KW-0472">Membrane</keyword>